<dbReference type="InterPro" id="IPR013783">
    <property type="entry name" value="Ig-like_fold"/>
</dbReference>
<keyword evidence="3" id="KW-0732">Signal</keyword>
<dbReference type="Gene3D" id="2.60.120.260">
    <property type="entry name" value="Galactose-binding domain-like"/>
    <property type="match status" value="1"/>
</dbReference>
<dbReference type="EMBL" id="CACRUE010000033">
    <property type="protein sequence ID" value="VYU29971.1"/>
    <property type="molecule type" value="Genomic_DNA"/>
</dbReference>
<evidence type="ECO:0000256" key="3">
    <source>
        <dbReference type="ARBA" id="ARBA00022729"/>
    </source>
</evidence>
<dbReference type="PANTHER" id="PTHR34819:SF3">
    <property type="entry name" value="CELL SURFACE PROTEIN"/>
    <property type="match status" value="1"/>
</dbReference>
<feature type="domain" description="SD-repeat containing protein B" evidence="5">
    <location>
        <begin position="7"/>
        <end position="79"/>
    </location>
</feature>
<dbReference type="InterPro" id="IPR001434">
    <property type="entry name" value="OmcB-like_DUF11"/>
</dbReference>
<feature type="domain" description="DUF11" evidence="4">
    <location>
        <begin position="770"/>
        <end position="871"/>
    </location>
</feature>
<dbReference type="AlphaFoldDB" id="A0A6N3DTT6"/>
<proteinExistence type="predicted"/>
<dbReference type="Gene3D" id="2.60.40.10">
    <property type="entry name" value="Immunoglobulins"/>
    <property type="match status" value="1"/>
</dbReference>
<dbReference type="Pfam" id="PF01345">
    <property type="entry name" value="DUF11"/>
    <property type="match status" value="4"/>
</dbReference>
<sequence>MANITGKLVFDQNRNGQEDVGTDVGLANVPVVLQDTTTNSLLAVNTTANGEFEFQNVNDGTYRLVVVGDYAGNTETSPANFANATAGQGAQQSSLPAYTVVPEGNRVAGMNALNAVTPTTETVTVTSNQNVTAPTFFIGPVDNKALTLDPTITLDNTNLITNADNGTFGEIAQGSQPNSGPATNPYAAQNLTNDFTFVQENTTIGDGNFTIGNTLNPTGGANWWRLSDHTTAIETGMMEVGNGTTDNKNFFTNTVNVKPNTNYILTAWVSNLDKTTTETPNAGIIVNGADGSTLAQNLANPLSTSTDLPQWTQIGIPFNSGDNSSVTLNLVNVGNTNTDNAFAADDIELREATLPFTVTKSVNPTSAGLNDTVTYTVVLNNTSANTLSNATFVDQLPAGLEYVPNTLTVNGQAKAGVDPNTQFTIDDIPGNGNATVTFDAKVVSLPATPKTENTAQFGFSYTPITGSPAQTLNLSSTEANPLYIGDAVIGSTNFTKTAGTQSAKVGDEIPYTIAISNGGNVNATNVTLTDALPPGTTLVADSLTVTNKQTGANVDYTGDLASGLNLTNALQPGTANEVDVSYKALVNTAPVGNTLTNTANLSYQYQRNPNDPTTVTQTGTSSANVNIENASDYPITITKTANPANNLVVGDVVTYTVTVENTSTNNATYTNATITDTLPDNLTYERGSVTINGQTSTQELTNGITLENDLAPNVPTTVTFRAVVNSIPQNKTISNTASINYDATVGGEIRQQNIDATSEAITSNVVNASLNVTKTDNAASTLAIGDTFNYTISVSNTGEVPLNNVTVTDNLPSQLEVTQISVDGAPIDTLLTNNIPLGDMNANETKTVVISVKAASGGLNNFQNTAIASSQVNIAGRTEPAEISISGSDNNAITIPNNPTPIIPTPTPNLLNLASINSIASKNISYVGDAISYATTVSNVGNVPLGTYDVPVTVFTELSPSVSFIPGSLSINNVPVNCVNPSQINLGILQPGDVRIITYSVRVNNACPNIVYNIQKLLYGYDPLYIGTSTFSVNGNIVMTYIN</sequence>
<dbReference type="Gene3D" id="2.60.40.740">
    <property type="match status" value="4"/>
</dbReference>
<dbReference type="InterPro" id="IPR047589">
    <property type="entry name" value="DUF11_rpt"/>
</dbReference>
<protein>
    <submittedName>
        <fullName evidence="6">Uncharacterized protein</fullName>
    </submittedName>
</protein>
<feature type="domain" description="DUF11" evidence="4">
    <location>
        <begin position="358"/>
        <end position="456"/>
    </location>
</feature>
<evidence type="ECO:0000256" key="2">
    <source>
        <dbReference type="ARBA" id="ARBA00022525"/>
    </source>
</evidence>
<dbReference type="Pfam" id="PF17210">
    <property type="entry name" value="SdrD_B"/>
    <property type="match status" value="1"/>
</dbReference>
<accession>A0A6N3DTT6</accession>
<reference evidence="6" key="1">
    <citation type="submission" date="2019-11" db="EMBL/GenBank/DDBJ databases">
        <authorList>
            <person name="Feng L."/>
        </authorList>
    </citation>
    <scope>NUCLEOTIDE SEQUENCE</scope>
    <source>
        <strain evidence="6">IbartlettiiLFYP30</strain>
    </source>
</reference>
<dbReference type="RefSeq" id="WP_156531005.1">
    <property type="nucleotide sequence ID" value="NZ_BAABXU010000001.1"/>
</dbReference>
<evidence type="ECO:0000259" key="4">
    <source>
        <dbReference type="Pfam" id="PF01345"/>
    </source>
</evidence>
<feature type="domain" description="DUF11" evidence="4">
    <location>
        <begin position="635"/>
        <end position="741"/>
    </location>
</feature>
<comment type="subcellular location">
    <subcellularLocation>
        <location evidence="1">Secreted</location>
    </subcellularLocation>
</comment>
<evidence type="ECO:0000259" key="5">
    <source>
        <dbReference type="Pfam" id="PF17210"/>
    </source>
</evidence>
<dbReference type="PANTHER" id="PTHR34819">
    <property type="entry name" value="LARGE CYSTEINE-RICH PERIPLASMIC PROTEIN OMCB"/>
    <property type="match status" value="1"/>
</dbReference>
<keyword evidence="2" id="KW-0964">Secreted</keyword>
<evidence type="ECO:0000256" key="1">
    <source>
        <dbReference type="ARBA" id="ARBA00004613"/>
    </source>
</evidence>
<feature type="domain" description="DUF11" evidence="4">
    <location>
        <begin position="495"/>
        <end position="609"/>
    </location>
</feature>
<dbReference type="InterPro" id="IPR008966">
    <property type="entry name" value="Adhesion_dom_sf"/>
</dbReference>
<dbReference type="NCBIfam" id="TIGR01451">
    <property type="entry name" value="B_ant_repeat"/>
    <property type="match status" value="4"/>
</dbReference>
<gene>
    <name evidence="6" type="ORF">IBLFYP30_02288</name>
</gene>
<dbReference type="InterPro" id="IPR033764">
    <property type="entry name" value="Sdr_B"/>
</dbReference>
<organism evidence="6">
    <name type="scientific">Intestinibacter bartlettii</name>
    <dbReference type="NCBI Taxonomy" id="261299"/>
    <lineage>
        <taxon>Bacteria</taxon>
        <taxon>Bacillati</taxon>
        <taxon>Bacillota</taxon>
        <taxon>Clostridia</taxon>
        <taxon>Peptostreptococcales</taxon>
        <taxon>Peptostreptococcaceae</taxon>
        <taxon>Intestinibacter</taxon>
    </lineage>
</organism>
<dbReference type="SUPFAM" id="SSF49401">
    <property type="entry name" value="Bacterial adhesins"/>
    <property type="match status" value="3"/>
</dbReference>
<dbReference type="InterPro" id="IPR051172">
    <property type="entry name" value="Chlamydia_OmcB"/>
</dbReference>
<dbReference type="SUPFAM" id="SSF117074">
    <property type="entry name" value="Hypothetical protein PA1324"/>
    <property type="match status" value="1"/>
</dbReference>
<dbReference type="GO" id="GO:0005576">
    <property type="term" value="C:extracellular region"/>
    <property type="evidence" value="ECO:0007669"/>
    <property type="project" value="UniProtKB-SubCell"/>
</dbReference>
<name>A0A6N3DTT6_9FIRM</name>
<evidence type="ECO:0000313" key="6">
    <source>
        <dbReference type="EMBL" id="VYU29971.1"/>
    </source>
</evidence>